<dbReference type="InterPro" id="IPR009057">
    <property type="entry name" value="Homeodomain-like_sf"/>
</dbReference>
<dbReference type="InterPro" id="IPR050109">
    <property type="entry name" value="HTH-type_TetR-like_transc_reg"/>
</dbReference>
<proteinExistence type="predicted"/>
<evidence type="ECO:0000256" key="1">
    <source>
        <dbReference type="ARBA" id="ARBA00023125"/>
    </source>
</evidence>
<gene>
    <name evidence="3" type="ORF">MNBD_ALPHA01-622</name>
</gene>
<accession>A0A3B0S062</accession>
<dbReference type="PRINTS" id="PR00455">
    <property type="entry name" value="HTHTETR"/>
</dbReference>
<organism evidence="3">
    <name type="scientific">hydrothermal vent metagenome</name>
    <dbReference type="NCBI Taxonomy" id="652676"/>
    <lineage>
        <taxon>unclassified sequences</taxon>
        <taxon>metagenomes</taxon>
        <taxon>ecological metagenomes</taxon>
    </lineage>
</organism>
<dbReference type="InterPro" id="IPR001647">
    <property type="entry name" value="HTH_TetR"/>
</dbReference>
<dbReference type="InterPro" id="IPR036271">
    <property type="entry name" value="Tet_transcr_reg_TetR-rel_C_sf"/>
</dbReference>
<dbReference type="Gene3D" id="1.10.10.60">
    <property type="entry name" value="Homeodomain-like"/>
    <property type="match status" value="1"/>
</dbReference>
<dbReference type="AlphaFoldDB" id="A0A3B0S062"/>
<feature type="domain" description="HTH tetR-type" evidence="2">
    <location>
        <begin position="14"/>
        <end position="74"/>
    </location>
</feature>
<dbReference type="PANTHER" id="PTHR30055">
    <property type="entry name" value="HTH-TYPE TRANSCRIPTIONAL REGULATOR RUTR"/>
    <property type="match status" value="1"/>
</dbReference>
<dbReference type="SUPFAM" id="SSF48498">
    <property type="entry name" value="Tetracyclin repressor-like, C-terminal domain"/>
    <property type="match status" value="1"/>
</dbReference>
<keyword evidence="1" id="KW-0238">DNA-binding</keyword>
<sequence>MSYRPTAKTRARQKAQHESLLKTAVSIVARDGFCGLTISRLARETGIATGTVYKYFDSKAHLCAEVFRRATEREVEMVRAASFPEHAISCRQRLTDAVTIFAERAILGGRLAYALIAEPVDPAVEQERLIYRKAYADIFKQLIEEGIKTKEFPDQSSRVSAAALVGILAEVLVAPLGRNEGIKDHKQLIGPIRQFCLRAIALYETA</sequence>
<dbReference type="Gene3D" id="1.10.357.10">
    <property type="entry name" value="Tetracycline Repressor, domain 2"/>
    <property type="match status" value="1"/>
</dbReference>
<dbReference type="PROSITE" id="PS01081">
    <property type="entry name" value="HTH_TETR_1"/>
    <property type="match status" value="1"/>
</dbReference>
<reference evidence="3" key="1">
    <citation type="submission" date="2018-06" db="EMBL/GenBank/DDBJ databases">
        <authorList>
            <person name="Zhirakovskaya E."/>
        </authorList>
    </citation>
    <scope>NUCLEOTIDE SEQUENCE</scope>
</reference>
<evidence type="ECO:0000259" key="2">
    <source>
        <dbReference type="PROSITE" id="PS50977"/>
    </source>
</evidence>
<dbReference type="EMBL" id="UOEJ01000096">
    <property type="protein sequence ID" value="VAV98077.1"/>
    <property type="molecule type" value="Genomic_DNA"/>
</dbReference>
<dbReference type="PANTHER" id="PTHR30055:SF226">
    <property type="entry name" value="HTH-TYPE TRANSCRIPTIONAL REGULATOR PKSA"/>
    <property type="match status" value="1"/>
</dbReference>
<dbReference type="SUPFAM" id="SSF46689">
    <property type="entry name" value="Homeodomain-like"/>
    <property type="match status" value="1"/>
</dbReference>
<dbReference type="GO" id="GO:0000976">
    <property type="term" value="F:transcription cis-regulatory region binding"/>
    <property type="evidence" value="ECO:0007669"/>
    <property type="project" value="TreeGrafter"/>
</dbReference>
<name>A0A3B0S062_9ZZZZ</name>
<dbReference type="Pfam" id="PF00440">
    <property type="entry name" value="TetR_N"/>
    <property type="match status" value="1"/>
</dbReference>
<dbReference type="GO" id="GO:0003700">
    <property type="term" value="F:DNA-binding transcription factor activity"/>
    <property type="evidence" value="ECO:0007669"/>
    <property type="project" value="TreeGrafter"/>
</dbReference>
<evidence type="ECO:0000313" key="3">
    <source>
        <dbReference type="EMBL" id="VAV98077.1"/>
    </source>
</evidence>
<dbReference type="PROSITE" id="PS50977">
    <property type="entry name" value="HTH_TETR_2"/>
    <property type="match status" value="1"/>
</dbReference>
<protein>
    <submittedName>
        <fullName evidence="3">Transcriptional regulator, AcrR family</fullName>
    </submittedName>
</protein>
<dbReference type="InterPro" id="IPR023772">
    <property type="entry name" value="DNA-bd_HTH_TetR-type_CS"/>
</dbReference>